<protein>
    <submittedName>
        <fullName evidence="1">Uncharacterized protein</fullName>
    </submittedName>
</protein>
<sequence>MTRNEALELIKEELEELKAKRRKPNNTPWDDGRIVGEISVYKAFEKIIKEMELS</sequence>
<reference evidence="1 2" key="1">
    <citation type="submission" date="2016-11" db="EMBL/GenBank/DDBJ databases">
        <authorList>
            <person name="Jaros S."/>
            <person name="Januszkiewicz K."/>
            <person name="Wedrychowicz H."/>
        </authorList>
    </citation>
    <scope>NUCLEOTIDE SEQUENCE [LARGE SCALE GENOMIC DNA]</scope>
    <source>
        <strain evidence="1 2">DSM 3074</strain>
    </source>
</reference>
<dbReference type="AlphaFoldDB" id="A0A1M6CJI2"/>
<dbReference type="RefSeq" id="WP_159446710.1">
    <property type="nucleotide sequence ID" value="NZ_FQYW01000008.1"/>
</dbReference>
<evidence type="ECO:0000313" key="1">
    <source>
        <dbReference type="EMBL" id="SHI61185.1"/>
    </source>
</evidence>
<evidence type="ECO:0000313" key="2">
    <source>
        <dbReference type="Proteomes" id="UP000191240"/>
    </source>
</evidence>
<name>A0A1M6CJI2_9FIRM</name>
<dbReference type="Proteomes" id="UP000191240">
    <property type="component" value="Unassembled WGS sequence"/>
</dbReference>
<dbReference type="EMBL" id="FQYW01000008">
    <property type="protein sequence ID" value="SHI61185.1"/>
    <property type="molecule type" value="Genomic_DNA"/>
</dbReference>
<proteinExistence type="predicted"/>
<accession>A0A1M6CJI2</accession>
<gene>
    <name evidence="1" type="ORF">SAMN02745671_01143</name>
</gene>
<organism evidence="1 2">
    <name type="scientific">Anaerovibrio lipolyticus DSM 3074</name>
    <dbReference type="NCBI Taxonomy" id="1120997"/>
    <lineage>
        <taxon>Bacteria</taxon>
        <taxon>Bacillati</taxon>
        <taxon>Bacillota</taxon>
        <taxon>Negativicutes</taxon>
        <taxon>Selenomonadales</taxon>
        <taxon>Selenomonadaceae</taxon>
        <taxon>Anaerovibrio</taxon>
    </lineage>
</organism>